<dbReference type="KEGG" id="msv:Mesil_2113"/>
<reference evidence="1 2" key="1">
    <citation type="journal article" date="2010" name="Stand. Genomic Sci.">
        <title>Complete genome sequence of Meiothermus silvanus type strain (VI-R2).</title>
        <authorList>
            <person name="Sikorski J."/>
            <person name="Tindall B.J."/>
            <person name="Lowry S."/>
            <person name="Lucas S."/>
            <person name="Nolan M."/>
            <person name="Copeland A."/>
            <person name="Glavina Del Rio T."/>
            <person name="Tice H."/>
            <person name="Cheng J.F."/>
            <person name="Han C."/>
            <person name="Pitluck S."/>
            <person name="Liolios K."/>
            <person name="Ivanova N."/>
            <person name="Mavromatis K."/>
            <person name="Mikhailova N."/>
            <person name="Pati A."/>
            <person name="Goodwin L."/>
            <person name="Chen A."/>
            <person name="Palaniappan K."/>
            <person name="Land M."/>
            <person name="Hauser L."/>
            <person name="Chang Y.J."/>
            <person name="Jeffries C.D."/>
            <person name="Rohde M."/>
            <person name="Goker M."/>
            <person name="Woyke T."/>
            <person name="Bristow J."/>
            <person name="Eisen J.A."/>
            <person name="Markowitz V."/>
            <person name="Hugenholtz P."/>
            <person name="Kyrpides N.C."/>
            <person name="Klenk H.P."/>
            <person name="Lapidus A."/>
        </authorList>
    </citation>
    <scope>NUCLEOTIDE SEQUENCE [LARGE SCALE GENOMIC DNA]</scope>
    <source>
        <strain evidence="2">ATCC 700542 / DSM 9946 / VI-R2</strain>
    </source>
</reference>
<dbReference type="RefSeq" id="WP_013158534.1">
    <property type="nucleotide sequence ID" value="NC_014212.1"/>
</dbReference>
<keyword evidence="2" id="KW-1185">Reference proteome</keyword>
<sequence>MQDLFETQAQALEQAAKELEQAAAHLWRAAEHLRGREVPRAAAHALASRGFLLGAERRVNEWAVFHASKSNL</sequence>
<dbReference type="EMBL" id="CP002042">
    <property type="protein sequence ID" value="ADH63984.1"/>
    <property type="molecule type" value="Genomic_DNA"/>
</dbReference>
<protein>
    <submittedName>
        <fullName evidence="1">Uncharacterized protein</fullName>
    </submittedName>
</protein>
<dbReference type="Proteomes" id="UP000001916">
    <property type="component" value="Chromosome"/>
</dbReference>
<accession>D7BHP4</accession>
<dbReference type="HOGENOM" id="CLU_2717674_0_0_0"/>
<evidence type="ECO:0000313" key="1">
    <source>
        <dbReference type="EMBL" id="ADH63984.1"/>
    </source>
</evidence>
<proteinExistence type="predicted"/>
<dbReference type="STRING" id="526227.Mesil_2113"/>
<name>D7BHP4_ALLS1</name>
<dbReference type="AlphaFoldDB" id="D7BHP4"/>
<gene>
    <name evidence="1" type="ordered locus">Mesil_2113</name>
</gene>
<organism evidence="1 2">
    <name type="scientific">Allomeiothermus silvanus (strain ATCC 700542 / DSM 9946 / NBRC 106475 / NCIMB 13440 / VI-R2)</name>
    <name type="common">Thermus silvanus</name>
    <dbReference type="NCBI Taxonomy" id="526227"/>
    <lineage>
        <taxon>Bacteria</taxon>
        <taxon>Thermotogati</taxon>
        <taxon>Deinococcota</taxon>
        <taxon>Deinococci</taxon>
        <taxon>Thermales</taxon>
        <taxon>Thermaceae</taxon>
        <taxon>Allomeiothermus</taxon>
    </lineage>
</organism>
<evidence type="ECO:0000313" key="2">
    <source>
        <dbReference type="Proteomes" id="UP000001916"/>
    </source>
</evidence>